<protein>
    <submittedName>
        <fullName evidence="2 3">Pilus assembly protein PilZ</fullName>
    </submittedName>
</protein>
<evidence type="ECO:0000259" key="1">
    <source>
        <dbReference type="Pfam" id="PF07238"/>
    </source>
</evidence>
<dbReference type="AlphaFoldDB" id="A0A562PQ20"/>
<accession>A0A562PQ20</accession>
<dbReference type="Proteomes" id="UP000315112">
    <property type="component" value="Unassembled WGS sequence"/>
</dbReference>
<reference evidence="2 5" key="3">
    <citation type="submission" date="2019-12" db="EMBL/GenBank/DDBJ databases">
        <title>Draft Genome Sequences of Six Type Strains of the Genus Massilia.</title>
        <authorList>
            <person name="Miess H."/>
            <person name="Frediansyah A."/>
            <person name="Goeker M."/>
            <person name="Gross H."/>
        </authorList>
    </citation>
    <scope>NUCLEOTIDE SEQUENCE [LARGE SCALE GENOMIC DNA]</scope>
    <source>
        <strain evidence="2 5">DSM 26639</strain>
    </source>
</reference>
<evidence type="ECO:0000313" key="4">
    <source>
        <dbReference type="Proteomes" id="UP000315112"/>
    </source>
</evidence>
<feature type="domain" description="PilZ" evidence="1">
    <location>
        <begin position="24"/>
        <end position="115"/>
    </location>
</feature>
<dbReference type="Pfam" id="PF07238">
    <property type="entry name" value="PilZ"/>
    <property type="match status" value="1"/>
</dbReference>
<reference evidence="3 4" key="1">
    <citation type="journal article" date="2015" name="Stand. Genomic Sci.">
        <title>Genomic Encyclopedia of Bacterial and Archaeal Type Strains, Phase III: the genomes of soil and plant-associated and newly described type strains.</title>
        <authorList>
            <person name="Whitman W.B."/>
            <person name="Woyke T."/>
            <person name="Klenk H.P."/>
            <person name="Zhou Y."/>
            <person name="Lilburn T.G."/>
            <person name="Beck B.J."/>
            <person name="De Vos P."/>
            <person name="Vandamme P."/>
            <person name="Eisen J.A."/>
            <person name="Garrity G."/>
            <person name="Hugenholtz P."/>
            <person name="Kyrpides N.C."/>
        </authorList>
    </citation>
    <scope>NUCLEOTIDE SEQUENCE [LARGE SCALE GENOMIC DNA]</scope>
    <source>
        <strain evidence="3 4">CGMCC 1.10685</strain>
    </source>
</reference>
<evidence type="ECO:0000313" key="2">
    <source>
        <dbReference type="EMBL" id="QGZ37732.1"/>
    </source>
</evidence>
<dbReference type="EMBL" id="CP046904">
    <property type="protein sequence ID" value="QGZ37732.1"/>
    <property type="molecule type" value="Genomic_DNA"/>
</dbReference>
<evidence type="ECO:0000313" key="5">
    <source>
        <dbReference type="Proteomes" id="UP000437862"/>
    </source>
</evidence>
<organism evidence="3 4">
    <name type="scientific">Pseudoduganella flava</name>
    <dbReference type="NCBI Taxonomy" id="871742"/>
    <lineage>
        <taxon>Bacteria</taxon>
        <taxon>Pseudomonadati</taxon>
        <taxon>Pseudomonadota</taxon>
        <taxon>Betaproteobacteria</taxon>
        <taxon>Burkholderiales</taxon>
        <taxon>Oxalobacteraceae</taxon>
        <taxon>Telluria group</taxon>
        <taxon>Pseudoduganella</taxon>
    </lineage>
</organism>
<dbReference type="RefSeq" id="WP_145876077.1">
    <property type="nucleotide sequence ID" value="NZ_CP046904.1"/>
</dbReference>
<dbReference type="Proteomes" id="UP000437862">
    <property type="component" value="Chromosome"/>
</dbReference>
<evidence type="ECO:0000313" key="3">
    <source>
        <dbReference type="EMBL" id="TWI46534.1"/>
    </source>
</evidence>
<gene>
    <name evidence="2" type="ORF">GO485_00760</name>
    <name evidence="3" type="ORF">IP92_02893</name>
</gene>
<dbReference type="GO" id="GO:0035438">
    <property type="term" value="F:cyclic-di-GMP binding"/>
    <property type="evidence" value="ECO:0007669"/>
    <property type="project" value="InterPro"/>
</dbReference>
<dbReference type="Gene3D" id="2.40.10.220">
    <property type="entry name" value="predicted glycosyltransferase like domains"/>
    <property type="match status" value="1"/>
</dbReference>
<name>A0A562PQ20_9BURK</name>
<proteinExistence type="predicted"/>
<dbReference type="InterPro" id="IPR009875">
    <property type="entry name" value="PilZ_domain"/>
</dbReference>
<dbReference type="OrthoDB" id="5296245at2"/>
<reference evidence="3" key="2">
    <citation type="submission" date="2019-07" db="EMBL/GenBank/DDBJ databases">
        <authorList>
            <person name="Whitman W."/>
            <person name="Huntemann M."/>
            <person name="Clum A."/>
            <person name="Pillay M."/>
            <person name="Palaniappan K."/>
            <person name="Varghese N."/>
            <person name="Mikhailova N."/>
            <person name="Stamatis D."/>
            <person name="Reddy T."/>
            <person name="Daum C."/>
            <person name="Shapiro N."/>
            <person name="Ivanova N."/>
            <person name="Kyrpides N."/>
            <person name="Woyke T."/>
        </authorList>
    </citation>
    <scope>NUCLEOTIDE SEQUENCE</scope>
    <source>
        <strain evidence="3">CGMCC 1.10685</strain>
    </source>
</reference>
<keyword evidence="5" id="KW-1185">Reference proteome</keyword>
<dbReference type="EMBL" id="VLKW01000005">
    <property type="protein sequence ID" value="TWI46534.1"/>
    <property type="molecule type" value="Genomic_DNA"/>
</dbReference>
<sequence>MSASPPDPGTASGASPAPATRPAVLSLAIREKAALYAAYMPFLKNGGIFVPTQKPYRIGDEIYLILSLMDDTNKYPIAGKVVWITPAGAHNNKAQGIGVHFPDDEAGQRTRARIEEILGAALRSSRATHTL</sequence>